<feature type="transmembrane region" description="Helical" evidence="1">
    <location>
        <begin position="141"/>
        <end position="163"/>
    </location>
</feature>
<feature type="transmembrane region" description="Helical" evidence="1">
    <location>
        <begin position="221"/>
        <end position="238"/>
    </location>
</feature>
<dbReference type="Pfam" id="PF04087">
    <property type="entry name" value="DUF389"/>
    <property type="match status" value="1"/>
</dbReference>
<protein>
    <submittedName>
        <fullName evidence="2">TIGR00341 family protein</fullName>
    </submittedName>
</protein>
<accession>A0A643JW09</accession>
<evidence type="ECO:0000256" key="1">
    <source>
        <dbReference type="SAM" id="Phobius"/>
    </source>
</evidence>
<reference evidence="2" key="1">
    <citation type="submission" date="2019-09" db="EMBL/GenBank/DDBJ databases">
        <title>Genomic analysis of Haloferax sp. CBA1149.</title>
        <authorList>
            <person name="Roh S.W."/>
        </authorList>
    </citation>
    <scope>NUCLEOTIDE SEQUENCE</scope>
    <source>
        <strain evidence="2">CBA1149</strain>
    </source>
</reference>
<dbReference type="EMBL" id="VZUS01000001">
    <property type="protein sequence ID" value="KAB1187378.1"/>
    <property type="molecule type" value="Genomic_DNA"/>
</dbReference>
<dbReference type="NCBIfam" id="TIGR00341">
    <property type="entry name" value="TIGR00341 family protein"/>
    <property type="match status" value="1"/>
</dbReference>
<dbReference type="RefSeq" id="WP_151135969.1">
    <property type="nucleotide sequence ID" value="NZ_VZUS01000001.1"/>
</dbReference>
<keyword evidence="1" id="KW-1133">Transmembrane helix</keyword>
<sequence length="434" mass="45852">MRLVQVLVPTGKRQTVIRTLDEEGVDYAVSDEVSGRDYVAVVTFPVPKAAVEPVLTRLRDAGIERDAYTVVVNAETVASKRFDELVEKYEQDDENGDRIAREELAAKAAELAPSLPMYVVMTVISAVVATAGLLLNSPAVVVGSMVIAPLVGPAMAASVGTVVDDDEMFVRGVRLQALGGVLAVGAAAVFAFLLKETGAVPLSVREVLSIPEVDERLTPDILSLVIALGAGAAGAISLSSGVSTALVGVMIAAALVPPTAVVGIGIAWGAPETVIGSAILVLVNILSVNFVAIAVLWEQGYRPERWFRRSEARRITIIRIAALGMGLLVLSSFLGAVTYTTYRNSGFQADAQDATEDVLTASDARLLAMDIRYDSGPLQEPRAVVVTVGHDPWSDPPRVQSELTDRVNSVAPDPLSPWGADEVTVEVRYVAVAD</sequence>
<dbReference type="PANTHER" id="PTHR20992">
    <property type="entry name" value="AT15442P-RELATED"/>
    <property type="match status" value="1"/>
</dbReference>
<keyword evidence="1" id="KW-0812">Transmembrane</keyword>
<comment type="caution">
    <text evidence="2">The sequence shown here is derived from an EMBL/GenBank/DDBJ whole genome shotgun (WGS) entry which is preliminary data.</text>
</comment>
<feature type="transmembrane region" description="Helical" evidence="1">
    <location>
        <begin position="274"/>
        <end position="297"/>
    </location>
</feature>
<gene>
    <name evidence="2" type="ORF">Hfx1149_04780</name>
</gene>
<keyword evidence="1" id="KW-0472">Membrane</keyword>
<evidence type="ECO:0000313" key="2">
    <source>
        <dbReference type="EMBL" id="KAB1187378.1"/>
    </source>
</evidence>
<name>A0A643JW09_9EURY</name>
<feature type="transmembrane region" description="Helical" evidence="1">
    <location>
        <begin position="245"/>
        <end position="268"/>
    </location>
</feature>
<feature type="transmembrane region" description="Helical" evidence="1">
    <location>
        <begin position="317"/>
        <end position="339"/>
    </location>
</feature>
<feature type="transmembrane region" description="Helical" evidence="1">
    <location>
        <begin position="115"/>
        <end position="135"/>
    </location>
</feature>
<dbReference type="InterPro" id="IPR005240">
    <property type="entry name" value="DUF389"/>
</dbReference>
<dbReference type="AlphaFoldDB" id="A0A643JW09"/>
<feature type="transmembrane region" description="Helical" evidence="1">
    <location>
        <begin position="175"/>
        <end position="194"/>
    </location>
</feature>
<dbReference type="PANTHER" id="PTHR20992:SF9">
    <property type="entry name" value="AT15442P-RELATED"/>
    <property type="match status" value="1"/>
</dbReference>
<proteinExistence type="predicted"/>
<organism evidence="2">
    <name type="scientific">Haloferax sp. CBA1149</name>
    <dbReference type="NCBI Taxonomy" id="2650753"/>
    <lineage>
        <taxon>Archaea</taxon>
        <taxon>Methanobacteriati</taxon>
        <taxon>Methanobacteriota</taxon>
        <taxon>Stenosarchaea group</taxon>
        <taxon>Halobacteria</taxon>
        <taxon>Halobacteriales</taxon>
        <taxon>Haloferacaceae</taxon>
        <taxon>Haloferax</taxon>
    </lineage>
</organism>